<dbReference type="OrthoDB" id="9802724at2"/>
<evidence type="ECO:0000313" key="3">
    <source>
        <dbReference type="Proteomes" id="UP000292424"/>
    </source>
</evidence>
<feature type="domain" description="Endonuclease/exonuclease/phosphatase" evidence="1">
    <location>
        <begin position="28"/>
        <end position="339"/>
    </location>
</feature>
<dbReference type="InterPro" id="IPR005135">
    <property type="entry name" value="Endo/exonuclease/phosphatase"/>
</dbReference>
<dbReference type="KEGG" id="arac:E0W69_012790"/>
<keyword evidence="2" id="KW-0255">Endonuclease</keyword>
<dbReference type="EMBL" id="CP044016">
    <property type="protein sequence ID" value="QES89499.1"/>
    <property type="molecule type" value="Genomic_DNA"/>
</dbReference>
<dbReference type="GO" id="GO:0004519">
    <property type="term" value="F:endonuclease activity"/>
    <property type="evidence" value="ECO:0007669"/>
    <property type="project" value="UniProtKB-KW"/>
</dbReference>
<evidence type="ECO:0000259" key="1">
    <source>
        <dbReference type="Pfam" id="PF19580"/>
    </source>
</evidence>
<organism evidence="2 3">
    <name type="scientific">Rhizosphaericola mali</name>
    <dbReference type="NCBI Taxonomy" id="2545455"/>
    <lineage>
        <taxon>Bacteria</taxon>
        <taxon>Pseudomonadati</taxon>
        <taxon>Bacteroidota</taxon>
        <taxon>Chitinophagia</taxon>
        <taxon>Chitinophagales</taxon>
        <taxon>Chitinophagaceae</taxon>
        <taxon>Rhizosphaericola</taxon>
    </lineage>
</organism>
<dbReference type="RefSeq" id="WP_131330442.1">
    <property type="nucleotide sequence ID" value="NZ_CP044016.1"/>
</dbReference>
<keyword evidence="3" id="KW-1185">Reference proteome</keyword>
<dbReference type="SUPFAM" id="SSF56219">
    <property type="entry name" value="DNase I-like"/>
    <property type="match status" value="1"/>
</dbReference>
<reference evidence="2 3" key="1">
    <citation type="submission" date="2019-09" db="EMBL/GenBank/DDBJ databases">
        <title>Complete genome sequence of Arachidicoccus sp. B3-10 isolated from apple orchard soil.</title>
        <authorList>
            <person name="Kim H.S."/>
            <person name="Han K.-I."/>
            <person name="Suh M.K."/>
            <person name="Lee K.C."/>
            <person name="Eom M.K."/>
            <person name="Kim J.-S."/>
            <person name="Kang S.W."/>
            <person name="Sin Y."/>
            <person name="Lee J.-S."/>
        </authorList>
    </citation>
    <scope>NUCLEOTIDE SEQUENCE [LARGE SCALE GENOMIC DNA]</scope>
    <source>
        <strain evidence="2 3">B3-10</strain>
    </source>
</reference>
<protein>
    <submittedName>
        <fullName evidence="2">Endonuclease/exonuclease/phosphatase</fullName>
    </submittedName>
</protein>
<sequence>MRKILLFLLVLIFGRCYSQRTKLLPLIVAFYNSENFYDTINNTMIRDEDFLEDGAHLYNGKVYKEKLDHIAQVLHDIGIDQQKAGFSFIGLAEIENDTVLNDLVQHPLLKERKLQFVHFDSKDARGVDVALIFNPLFFKVEKAYPIYVPHPNGSKQAHFTRDILYVKGKLCNETIHIYVNHWPSRYGGQQKSIAARNSAAIVLKKNINTILNYNSMAKIIVMGDLNDDPKDESIYNTLRAVELTKLSDSNYLYNPWIEKLKKGRGTLAYQNTWSLFDQIIVTKNWISPNQKLYYKSASIFRPNYLVEQSGNLKGYPLRTFSGNNFQYGYSDHFPVFVTLLYALEK</sequence>
<accession>A0A5P2G5Q3</accession>
<gene>
    <name evidence="2" type="ORF">E0W69_012790</name>
</gene>
<keyword evidence="2" id="KW-0540">Nuclease</keyword>
<keyword evidence="2" id="KW-0378">Hydrolase</keyword>
<dbReference type="PANTHER" id="PTHR42834:SF1">
    <property type="entry name" value="ENDONUCLEASE_EXONUCLEASE_PHOSPHATASE FAMILY PROTEIN (AFU_ORTHOLOGUE AFUA_3G09210)"/>
    <property type="match status" value="1"/>
</dbReference>
<dbReference type="Pfam" id="PF19580">
    <property type="entry name" value="Exo_endo_phos_3"/>
    <property type="match status" value="1"/>
</dbReference>
<dbReference type="Proteomes" id="UP000292424">
    <property type="component" value="Chromosome"/>
</dbReference>
<evidence type="ECO:0000313" key="2">
    <source>
        <dbReference type="EMBL" id="QES89499.1"/>
    </source>
</evidence>
<dbReference type="PANTHER" id="PTHR42834">
    <property type="entry name" value="ENDONUCLEASE/EXONUCLEASE/PHOSPHATASE FAMILY PROTEIN (AFU_ORTHOLOGUE AFUA_3G09210)"/>
    <property type="match status" value="1"/>
</dbReference>
<proteinExistence type="predicted"/>
<dbReference type="InterPro" id="IPR036691">
    <property type="entry name" value="Endo/exonu/phosph_ase_sf"/>
</dbReference>
<dbReference type="AlphaFoldDB" id="A0A5P2G5Q3"/>
<keyword evidence="2" id="KW-0269">Exonuclease</keyword>
<name>A0A5P2G5Q3_9BACT</name>
<dbReference type="GO" id="GO:0004527">
    <property type="term" value="F:exonuclease activity"/>
    <property type="evidence" value="ECO:0007669"/>
    <property type="project" value="UniProtKB-KW"/>
</dbReference>
<dbReference type="Gene3D" id="3.60.10.10">
    <property type="entry name" value="Endonuclease/exonuclease/phosphatase"/>
    <property type="match status" value="1"/>
</dbReference>